<feature type="compositionally biased region" description="Acidic residues" evidence="1">
    <location>
        <begin position="475"/>
        <end position="485"/>
    </location>
</feature>
<dbReference type="Proteomes" id="UP000515908">
    <property type="component" value="Chromosome 15"/>
</dbReference>
<organism evidence="2 3">
    <name type="scientific">Angomonas deanei</name>
    <dbReference type="NCBI Taxonomy" id="59799"/>
    <lineage>
        <taxon>Eukaryota</taxon>
        <taxon>Discoba</taxon>
        <taxon>Euglenozoa</taxon>
        <taxon>Kinetoplastea</taxon>
        <taxon>Metakinetoplastina</taxon>
        <taxon>Trypanosomatida</taxon>
        <taxon>Trypanosomatidae</taxon>
        <taxon>Strigomonadinae</taxon>
        <taxon>Angomonas</taxon>
    </lineage>
</organism>
<reference evidence="2 3" key="1">
    <citation type="submission" date="2020-08" db="EMBL/GenBank/DDBJ databases">
        <authorList>
            <person name="Newling K."/>
            <person name="Davey J."/>
            <person name="Forrester S."/>
        </authorList>
    </citation>
    <scope>NUCLEOTIDE SEQUENCE [LARGE SCALE GENOMIC DNA]</scope>
    <source>
        <strain evidence="3">Crithidia deanei Carvalho (ATCC PRA-265)</strain>
    </source>
</reference>
<feature type="region of interest" description="Disordered" evidence="1">
    <location>
        <begin position="1"/>
        <end position="64"/>
    </location>
</feature>
<feature type="compositionally biased region" description="Low complexity" evidence="1">
    <location>
        <begin position="149"/>
        <end position="179"/>
    </location>
</feature>
<evidence type="ECO:0000256" key="1">
    <source>
        <dbReference type="SAM" id="MobiDB-lite"/>
    </source>
</evidence>
<dbReference type="EMBL" id="LR877159">
    <property type="protein sequence ID" value="CAD2219877.1"/>
    <property type="molecule type" value="Genomic_DNA"/>
</dbReference>
<name>A0A7G2CLE1_9TRYP</name>
<accession>A0A7G2CLE1</accession>
<feature type="compositionally biased region" description="Basic residues" evidence="1">
    <location>
        <begin position="35"/>
        <end position="45"/>
    </location>
</feature>
<evidence type="ECO:0000313" key="3">
    <source>
        <dbReference type="Proteomes" id="UP000515908"/>
    </source>
</evidence>
<evidence type="ECO:0008006" key="4">
    <source>
        <dbReference type="Google" id="ProtNLM"/>
    </source>
</evidence>
<feature type="region of interest" description="Disordered" evidence="1">
    <location>
        <begin position="149"/>
        <end position="218"/>
    </location>
</feature>
<feature type="region of interest" description="Disordered" evidence="1">
    <location>
        <begin position="462"/>
        <end position="485"/>
    </location>
</feature>
<dbReference type="PANTHER" id="PTHR36911">
    <property type="entry name" value="LIM ZINC-BINDING DOMAIN-CONTAINING PROTEIN-RELATED"/>
    <property type="match status" value="1"/>
</dbReference>
<dbReference type="AlphaFoldDB" id="A0A7G2CLE1"/>
<feature type="compositionally biased region" description="Low complexity" evidence="1">
    <location>
        <begin position="391"/>
        <end position="400"/>
    </location>
</feature>
<dbReference type="PANTHER" id="PTHR36911:SF1">
    <property type="entry name" value="LIM ZINC-BINDING DOMAIN-CONTAINING PROTEIN"/>
    <property type="match status" value="1"/>
</dbReference>
<evidence type="ECO:0000313" key="2">
    <source>
        <dbReference type="EMBL" id="CAD2219877.1"/>
    </source>
</evidence>
<proteinExistence type="predicted"/>
<dbReference type="VEuPathDB" id="TriTrypDB:ADEAN_000739000"/>
<feature type="compositionally biased region" description="Low complexity" evidence="1">
    <location>
        <begin position="205"/>
        <end position="218"/>
    </location>
</feature>
<feature type="region of interest" description="Disordered" evidence="1">
    <location>
        <begin position="309"/>
        <end position="335"/>
    </location>
</feature>
<gene>
    <name evidence="2" type="ORF">ADEAN_000739000</name>
</gene>
<protein>
    <recommendedName>
        <fullName evidence="4">EF-hand domain-containing protein</fullName>
    </recommendedName>
</protein>
<feature type="region of interest" description="Disordered" evidence="1">
    <location>
        <begin position="425"/>
        <end position="448"/>
    </location>
</feature>
<sequence>MLNPDAAEQRAAQQQEEERKRLSEAAAAAADVKNAKTKTKKKATKKKADASKSSGPAAPLPGEPPLNLRIFMNTFLPLADEEGLISVDDIMSVFKETPFDVVHTEAVHSFFQLIRQVSVAKMNFSNTNLNGSTTSPMLPSTRVGFQSSLTTNNNNNNNFNNSMTRLSNNNNTTRKTLLSPNHFNASQTYPHRASGGESRKYSDQANNNNNNNDDTIANNHNVSYAPRILVRELLAGLDALLNAEDTAPVLRWECYHLFSADGNGLLQKQQLENIRRFRRGEANLVYSASMIKSLSDAFEVLAKEEEEAYEKQNGGKKKKKKKATTLPPNQTSIIPPNVRRVSHMDFKTFTRLFEVLPQLAASFARVWLPLLMAGEILPSQSSLPPNEDETNNNNNNNNNENENEIDKNKQLEEEEDEELLRMQYARSGRPHPLSELGDTTEERERVLQRVVQDRVGAIRTAIERRQSVNENNNNENEENEEEGEK</sequence>
<feature type="region of interest" description="Disordered" evidence="1">
    <location>
        <begin position="381"/>
        <end position="408"/>
    </location>
</feature>
<feature type="compositionally biased region" description="Basic residues" evidence="1">
    <location>
        <begin position="314"/>
        <end position="323"/>
    </location>
</feature>
<keyword evidence="3" id="KW-1185">Reference proteome</keyword>